<feature type="transmembrane region" description="Helical" evidence="1">
    <location>
        <begin position="35"/>
        <end position="53"/>
    </location>
</feature>
<dbReference type="Pfam" id="PF14378">
    <property type="entry name" value="PAP2_3"/>
    <property type="match status" value="1"/>
</dbReference>
<dbReference type="OrthoDB" id="7584858at2"/>
<evidence type="ECO:0000313" key="3">
    <source>
        <dbReference type="EMBL" id="GEN62220.1"/>
    </source>
</evidence>
<reference evidence="3 4" key="1">
    <citation type="submission" date="2019-07" db="EMBL/GenBank/DDBJ databases">
        <title>Whole genome shotgun sequence of Acetobacter oeni NBRC 105207.</title>
        <authorList>
            <person name="Hosoyama A."/>
            <person name="Uohara A."/>
            <person name="Ohji S."/>
            <person name="Ichikawa N."/>
        </authorList>
    </citation>
    <scope>NUCLEOTIDE SEQUENCE [LARGE SCALE GENOMIC DNA]</scope>
    <source>
        <strain evidence="3 4">NBRC 105207</strain>
    </source>
</reference>
<gene>
    <name evidence="3" type="ORF">AOE01nite_04440</name>
</gene>
<feature type="transmembrane region" description="Helical" evidence="1">
    <location>
        <begin position="211"/>
        <end position="235"/>
    </location>
</feature>
<keyword evidence="1" id="KW-0472">Membrane</keyword>
<evidence type="ECO:0000259" key="2">
    <source>
        <dbReference type="Pfam" id="PF14378"/>
    </source>
</evidence>
<dbReference type="EMBL" id="BJYG01000003">
    <property type="protein sequence ID" value="GEN62220.1"/>
    <property type="molecule type" value="Genomic_DNA"/>
</dbReference>
<proteinExistence type="predicted"/>
<protein>
    <recommendedName>
        <fullName evidence="2">Inositolphosphotransferase Aur1/Ipt1 domain-containing protein</fullName>
    </recommendedName>
</protein>
<dbReference type="Proteomes" id="UP000321746">
    <property type="component" value="Unassembled WGS sequence"/>
</dbReference>
<feature type="transmembrane region" description="Helical" evidence="1">
    <location>
        <begin position="247"/>
        <end position="280"/>
    </location>
</feature>
<keyword evidence="1" id="KW-0812">Transmembrane</keyword>
<feature type="transmembrane region" description="Helical" evidence="1">
    <location>
        <begin position="12"/>
        <end position="29"/>
    </location>
</feature>
<evidence type="ECO:0000313" key="4">
    <source>
        <dbReference type="Proteomes" id="UP000321746"/>
    </source>
</evidence>
<keyword evidence="4" id="KW-1185">Reference proteome</keyword>
<feature type="transmembrane region" description="Helical" evidence="1">
    <location>
        <begin position="149"/>
        <end position="169"/>
    </location>
</feature>
<organism evidence="3 4">
    <name type="scientific">Acetobacter oeni</name>
    <dbReference type="NCBI Taxonomy" id="304077"/>
    <lineage>
        <taxon>Bacteria</taxon>
        <taxon>Pseudomonadati</taxon>
        <taxon>Pseudomonadota</taxon>
        <taxon>Alphaproteobacteria</taxon>
        <taxon>Acetobacterales</taxon>
        <taxon>Acetobacteraceae</taxon>
        <taxon>Acetobacter</taxon>
    </lineage>
</organism>
<dbReference type="InterPro" id="IPR026841">
    <property type="entry name" value="Aur1/Ipt1"/>
</dbReference>
<name>A0A511XGZ8_9PROT</name>
<dbReference type="RefSeq" id="WP_146885560.1">
    <property type="nucleotide sequence ID" value="NZ_BJYG01000003.1"/>
</dbReference>
<dbReference type="AlphaFoldDB" id="A0A511XGZ8"/>
<evidence type="ECO:0000256" key="1">
    <source>
        <dbReference type="SAM" id="Phobius"/>
    </source>
</evidence>
<accession>A0A511XGZ8</accession>
<sequence length="289" mass="31499">MDGLRVNCIVQAALILVAALVFMATGSTLDVDRGFVAFFLLLFGLLFIAVRVVRGQMLILACQGLIFFVVAGFCAGFTALAALRAGAPLADGRLDEWDHCLGVHTERVMAFFASFDVFNAVLGYIYQLTVPGIIVTILVLALRQDRTGLCRMCFIFAVSAMICALFNLFLPASGSTIHHNLSLAVMRHFPAGAGVYFKVPFQVYHSRRMSVISPSSLSGVVAFPSFHAVMALIELSFLKTNRFFNGIVFIFVMLVLLSAVLIGGHYLVDIIAGAVLFYGLDLLSRRVVR</sequence>
<keyword evidence="1" id="KW-1133">Transmembrane helix</keyword>
<feature type="domain" description="Inositolphosphotransferase Aur1/Ipt1" evidence="2">
    <location>
        <begin position="96"/>
        <end position="278"/>
    </location>
</feature>
<comment type="caution">
    <text evidence="3">The sequence shown here is derived from an EMBL/GenBank/DDBJ whole genome shotgun (WGS) entry which is preliminary data.</text>
</comment>
<dbReference type="GO" id="GO:0016020">
    <property type="term" value="C:membrane"/>
    <property type="evidence" value="ECO:0007669"/>
    <property type="project" value="UniProtKB-SubCell"/>
</dbReference>
<feature type="transmembrane region" description="Helical" evidence="1">
    <location>
        <begin position="65"/>
        <end position="87"/>
    </location>
</feature>
<feature type="transmembrane region" description="Helical" evidence="1">
    <location>
        <begin position="124"/>
        <end position="142"/>
    </location>
</feature>